<feature type="compositionally biased region" description="Basic and acidic residues" evidence="1">
    <location>
        <begin position="140"/>
        <end position="152"/>
    </location>
</feature>
<gene>
    <name evidence="2" type="ORF">NliqN6_2811</name>
</gene>
<evidence type="ECO:0000313" key="2">
    <source>
        <dbReference type="EMBL" id="GHJ86409.1"/>
    </source>
</evidence>
<dbReference type="OrthoDB" id="2590946at2759"/>
<feature type="compositionally biased region" description="Low complexity" evidence="1">
    <location>
        <begin position="220"/>
        <end position="232"/>
    </location>
</feature>
<reference evidence="2" key="1">
    <citation type="submission" date="2020-07" db="EMBL/GenBank/DDBJ databases">
        <title>Draft Genome Sequence of a Deep-Sea Yeast, Naganishia (Cryptococcus) liquefaciens strain N6.</title>
        <authorList>
            <person name="Han Y.W."/>
            <person name="Kajitani R."/>
            <person name="Morimoto H."/>
            <person name="Parhat M."/>
            <person name="Tsubouchi H."/>
            <person name="Bakenova O."/>
            <person name="Ogata M."/>
            <person name="Argunhan B."/>
            <person name="Aoki R."/>
            <person name="Kajiwara S."/>
            <person name="Itoh T."/>
            <person name="Iwasaki H."/>
        </authorList>
    </citation>
    <scope>NUCLEOTIDE SEQUENCE</scope>
    <source>
        <strain evidence="2">N6</strain>
    </source>
</reference>
<feature type="compositionally biased region" description="Basic and acidic residues" evidence="1">
    <location>
        <begin position="1"/>
        <end position="12"/>
    </location>
</feature>
<name>A0A8H3YEF4_9TREE</name>
<feature type="compositionally biased region" description="Polar residues" evidence="1">
    <location>
        <begin position="443"/>
        <end position="455"/>
    </location>
</feature>
<evidence type="ECO:0000256" key="1">
    <source>
        <dbReference type="SAM" id="MobiDB-lite"/>
    </source>
</evidence>
<proteinExistence type="predicted"/>
<feature type="compositionally biased region" description="Polar residues" evidence="1">
    <location>
        <begin position="156"/>
        <end position="173"/>
    </location>
</feature>
<sequence length="777" mass="82129">MTATAEDRELRRTTRGTGAPAAPGDTQNGGVPASFNISRVNDATIMGSSATPATNASGGVPIKRSESDQGSAKDNDEMDVDSMIQPEPAAEDSGELPHQSGRDDLPQDESFNNQARASREQASGLGRNDSAQNQVINATDEAHAQKKRKVDDLVQEASTSSVQSTSPRIAAQSQEHRPGRPSEKQANVPQTTKTAVIGQSGRPGSLDDQGTRTPLQRPGSQSTQSSLQTNTQRPSQPRQTSSTQIRQSAPASAIDNVVIADVETAPPTRMSNAPPSSSATPTSAAVGSDKTKKAVKRPAPLVNVPTSGNGNGMSHPPPQKSARSIAAASGLAELDSSLPTGIANVSPVVSGFPMHTADKATLESFRFALQIKDQQRDLIEKRLAGKIPQEFDQPGTGPPPSAGPMPPMMYLHRNSVGSRRSEAVKQKVQGMRVSTGTEGYRQNGVQASRGNQQPQPGALPSSIRTTAHATSDDGYDEDDGMIHDLSDHHAAALREGPLTYSSQQPLPGSARYPPTESGPAYPRSTAGARPSNGEAAYEVDRRGTANGYAPAGASTATRPPPGAAYPPGAVYGQQASPYQRSAKPSEYAMAGRAASYGRPQTSQGGGATPQSARGEYPPGTMYPPRLPATYPTSAVVQGFRPRSPGRGPPGPQIVDVNKEHFMEPFHLLFDTFMDSMQLKRDLESKIRRANDLVEAQEAELRRISGLRVEFERSLDRLQRSQERFGHQSSLGPGGGAGSGVEYSPPPSAGSIPRAPTVPEPESAGERERNSSVTRNKQ</sequence>
<feature type="region of interest" description="Disordered" evidence="1">
    <location>
        <begin position="1"/>
        <end position="326"/>
    </location>
</feature>
<feature type="compositionally biased region" description="Polar residues" evidence="1">
    <location>
        <begin position="184"/>
        <end position="194"/>
    </location>
</feature>
<organism evidence="2 3">
    <name type="scientific">Naganishia liquefaciens</name>
    <dbReference type="NCBI Taxonomy" id="104408"/>
    <lineage>
        <taxon>Eukaryota</taxon>
        <taxon>Fungi</taxon>
        <taxon>Dikarya</taxon>
        <taxon>Basidiomycota</taxon>
        <taxon>Agaricomycotina</taxon>
        <taxon>Tremellomycetes</taxon>
        <taxon>Filobasidiales</taxon>
        <taxon>Filobasidiaceae</taxon>
        <taxon>Naganishia</taxon>
    </lineage>
</organism>
<accession>A0A8H3YEF4</accession>
<feature type="compositionally biased region" description="Polar residues" evidence="1">
    <location>
        <begin position="25"/>
        <end position="57"/>
    </location>
</feature>
<feature type="compositionally biased region" description="Basic and acidic residues" evidence="1">
    <location>
        <begin position="63"/>
        <end position="75"/>
    </location>
</feature>
<feature type="region of interest" description="Disordered" evidence="1">
    <location>
        <begin position="388"/>
        <end position="482"/>
    </location>
</feature>
<dbReference type="AlphaFoldDB" id="A0A8H3YEF4"/>
<feature type="compositionally biased region" description="Pro residues" evidence="1">
    <location>
        <begin position="396"/>
        <end position="407"/>
    </location>
</feature>
<feature type="compositionally biased region" description="Polar residues" evidence="1">
    <location>
        <begin position="233"/>
        <end position="250"/>
    </location>
</feature>
<feature type="compositionally biased region" description="Basic and acidic residues" evidence="1">
    <location>
        <begin position="174"/>
        <end position="183"/>
    </location>
</feature>
<dbReference type="EMBL" id="BLZA01000018">
    <property type="protein sequence ID" value="GHJ86409.1"/>
    <property type="molecule type" value="Genomic_DNA"/>
</dbReference>
<feature type="region of interest" description="Disordered" evidence="1">
    <location>
        <begin position="499"/>
        <end position="619"/>
    </location>
</feature>
<dbReference type="Proteomes" id="UP000620104">
    <property type="component" value="Unassembled WGS sequence"/>
</dbReference>
<evidence type="ECO:0000313" key="3">
    <source>
        <dbReference type="Proteomes" id="UP000620104"/>
    </source>
</evidence>
<protein>
    <submittedName>
        <fullName evidence="2">Uncharacterized protein</fullName>
    </submittedName>
</protein>
<feature type="region of interest" description="Disordered" evidence="1">
    <location>
        <begin position="722"/>
        <end position="777"/>
    </location>
</feature>
<keyword evidence="3" id="KW-1185">Reference proteome</keyword>
<feature type="compositionally biased region" description="Low complexity" evidence="1">
    <location>
        <begin position="273"/>
        <end position="285"/>
    </location>
</feature>
<comment type="caution">
    <text evidence="2">The sequence shown here is derived from an EMBL/GenBank/DDBJ whole genome shotgun (WGS) entry which is preliminary data.</text>
</comment>